<dbReference type="AlphaFoldDB" id="A0A854BYY0"/>
<gene>
    <name evidence="4" type="ORF">BHV76_09395</name>
</gene>
<feature type="domain" description="DUF4988" evidence="3">
    <location>
        <begin position="28"/>
        <end position="197"/>
    </location>
</feature>
<evidence type="ECO:0008006" key="6">
    <source>
        <dbReference type="Google" id="ProtNLM"/>
    </source>
</evidence>
<evidence type="ECO:0000259" key="3">
    <source>
        <dbReference type="Pfam" id="PF16378"/>
    </source>
</evidence>
<accession>A0A854BYY0</accession>
<evidence type="ECO:0000313" key="5">
    <source>
        <dbReference type="Proteomes" id="UP000186685"/>
    </source>
</evidence>
<reference evidence="4 5" key="1">
    <citation type="journal article" date="2016" name="Nat. Biotechnol.">
        <title>Measurement of bacterial replication rates in microbial communities.</title>
        <authorList>
            <person name="Brown C.T."/>
            <person name="Olm M.R."/>
            <person name="Thomas B.C."/>
            <person name="Banfield J.F."/>
        </authorList>
    </citation>
    <scope>NUCLEOTIDE SEQUENCE [LARGE SCALE GENOMIC DNA]</scope>
    <source>
        <strain evidence="4">45_130</strain>
    </source>
</reference>
<evidence type="ECO:0000259" key="2">
    <source>
        <dbReference type="Pfam" id="PF16315"/>
    </source>
</evidence>
<comment type="caution">
    <text evidence="4">The sequence shown here is derived from an EMBL/GenBank/DDBJ whole genome shotgun (WGS) entry which is preliminary data.</text>
</comment>
<name>A0A854BYY0_9BACT</name>
<dbReference type="EMBL" id="MNQR01000027">
    <property type="protein sequence ID" value="OKZ08986.1"/>
    <property type="molecule type" value="Genomic_DNA"/>
</dbReference>
<dbReference type="InterPro" id="IPR032149">
    <property type="entry name" value="DUF4988"/>
</dbReference>
<protein>
    <recommendedName>
        <fullName evidence="6">DUF4955 domain-containing protein</fullName>
    </recommendedName>
</protein>
<feature type="domain" description="DUF4955" evidence="2">
    <location>
        <begin position="686"/>
        <end position="841"/>
    </location>
</feature>
<dbReference type="InterPro" id="IPR011050">
    <property type="entry name" value="Pectin_lyase_fold/virulence"/>
</dbReference>
<dbReference type="Pfam" id="PF16315">
    <property type="entry name" value="DUF4955"/>
    <property type="match status" value="1"/>
</dbReference>
<evidence type="ECO:0000313" key="4">
    <source>
        <dbReference type="EMBL" id="OKZ08986.1"/>
    </source>
</evidence>
<sequence length="842" mass="92185">MKKLIFLFIGIFTLVALNSCDKSDDIQKDIDDLNSRLEQLEANLPQLNENISNYQGLLDGKLLVMGYSLSENGDYTVELSNGETIHVCSGNPTEELPLLSIGEGGWYYTQDGETYPLMNSNGQQAPALGETGVTPQIRVDAQGMWEYSLDGGVSWLGNIGPADPGKGSAGTSIFTGVKVSDDKSSLTFEWKNGDETLSKTISLYGGLALTVEYGSGPVAFALGESREFNVTQEGVENVVIETNTWGVKLDETKIRVTAPVVNTQGKEYEDNIILKIFSKEGYCRVVKVPVKLLTTTIDENSATAWQNFLFNNAENVLLDYSYAGYDHGESAPLDGFAWGYKVINVKERMEKDNLSAREALIKILDENKLVRVSSTSATNANAKIVIYFPAGDYDLQPEGNSEKFPEIYGGNFVIKGDGAGKTRLMMNNSIGTSESTTAPLLAIKHTNSPTNINNSEVLATVSENAAKGSFSVKVESTSGLSSGKWVQLRLRSGDDALLKEELGPIYNQKKAAWSVAQQPGLSGSNEDGKGINVMEFHQIKSVSGNVVTFYEPIMHEVNVAYKDYDGGWVIRDYKYFENVGVEDLSFVGKAITPYYHHGEGQDESKAWLYDSGYVPLQLNRVVNSWVRNVSFESVSEAITFGESANCSAYNITITGNRGHSAVRAQGSSRVFIGKVQDESADSRGHGQWHGCGVSKPSIGTVVWNCNWGQDACFESHATQPRATLFDNCRGGLVRYHAGGAENEAPNHLADLTLWNLYVTGTTDEKGENFASDFKWWDAGNIWWKICPPIVVGTHGNAVTFLKEEGQVTYEESTGAKVTPESLYEAQLQKRLGYVPAWLNALK</sequence>
<keyword evidence="1" id="KW-0175">Coiled coil</keyword>
<feature type="coiled-coil region" evidence="1">
    <location>
        <begin position="23"/>
        <end position="57"/>
    </location>
</feature>
<dbReference type="Proteomes" id="UP000186685">
    <property type="component" value="Unassembled WGS sequence"/>
</dbReference>
<dbReference type="SUPFAM" id="SSF51126">
    <property type="entry name" value="Pectin lyase-like"/>
    <property type="match status" value="1"/>
</dbReference>
<dbReference type="Pfam" id="PF16378">
    <property type="entry name" value="DUF4988"/>
    <property type="match status" value="1"/>
</dbReference>
<proteinExistence type="predicted"/>
<evidence type="ECO:0000256" key="1">
    <source>
        <dbReference type="SAM" id="Coils"/>
    </source>
</evidence>
<dbReference type="InterPro" id="IPR032532">
    <property type="entry name" value="DUF4955"/>
</dbReference>
<organism evidence="4 5">
    <name type="scientific">Phocaeicola plebeius</name>
    <dbReference type="NCBI Taxonomy" id="310297"/>
    <lineage>
        <taxon>Bacteria</taxon>
        <taxon>Pseudomonadati</taxon>
        <taxon>Bacteroidota</taxon>
        <taxon>Bacteroidia</taxon>
        <taxon>Bacteroidales</taxon>
        <taxon>Bacteroidaceae</taxon>
        <taxon>Phocaeicola</taxon>
    </lineage>
</organism>